<dbReference type="SUPFAM" id="SSF48371">
    <property type="entry name" value="ARM repeat"/>
    <property type="match status" value="1"/>
</dbReference>
<protein>
    <submittedName>
        <fullName evidence="1">3-methyladenine DNA glycosylase AlkD</fullName>
    </submittedName>
</protein>
<dbReference type="EMBL" id="FNON01000012">
    <property type="protein sequence ID" value="SDZ29471.1"/>
    <property type="molecule type" value="Genomic_DNA"/>
</dbReference>
<dbReference type="Gene3D" id="1.25.10.90">
    <property type="match status" value="1"/>
</dbReference>
<reference evidence="1 2" key="1">
    <citation type="submission" date="2016-10" db="EMBL/GenBank/DDBJ databases">
        <authorList>
            <person name="de Groot N.N."/>
        </authorList>
    </citation>
    <scope>NUCLEOTIDE SEQUENCE [LARGE SCALE GENOMIC DNA]</scope>
    <source>
        <strain evidence="1 2">CPCC 202699</strain>
    </source>
</reference>
<evidence type="ECO:0000313" key="2">
    <source>
        <dbReference type="Proteomes" id="UP000199515"/>
    </source>
</evidence>
<sequence length="228" mass="26216">MQAARDLVDAVRTGLATRADPVKAPEMRAYMKSDMDFLGVQKPARRELTREIFRAHPLPDRESFTEAVLTLWRDAKYREERYVALDLTGDRAYARWLDSESLGLYDELIVTGAWWDYVDEIAVRRIGPILRAEPEVLKPRLRDWAADADRWRRRTAVICQIGSKDATDTSLLSKTIELNVADKDFFLRKGIGWALREYAKTDPGWVRQFVTAHPGLSGLSQREALKHL</sequence>
<dbReference type="Pfam" id="PF08713">
    <property type="entry name" value="DNA_alkylation"/>
    <property type="match status" value="1"/>
</dbReference>
<dbReference type="CDD" id="cd07064">
    <property type="entry name" value="AlkD_like_1"/>
    <property type="match status" value="1"/>
</dbReference>
<gene>
    <name evidence="1" type="ORF">SAMN05421504_11225</name>
</gene>
<organism evidence="1 2">
    <name type="scientific">Amycolatopsis xylanica</name>
    <dbReference type="NCBI Taxonomy" id="589385"/>
    <lineage>
        <taxon>Bacteria</taxon>
        <taxon>Bacillati</taxon>
        <taxon>Actinomycetota</taxon>
        <taxon>Actinomycetes</taxon>
        <taxon>Pseudonocardiales</taxon>
        <taxon>Pseudonocardiaceae</taxon>
        <taxon>Amycolatopsis</taxon>
    </lineage>
</organism>
<keyword evidence="2" id="KW-1185">Reference proteome</keyword>
<dbReference type="InterPro" id="IPR016024">
    <property type="entry name" value="ARM-type_fold"/>
</dbReference>
<dbReference type="RefSeq" id="WP_091298238.1">
    <property type="nucleotide sequence ID" value="NZ_FNON01000012.1"/>
</dbReference>
<dbReference type="Proteomes" id="UP000199515">
    <property type="component" value="Unassembled WGS sequence"/>
</dbReference>
<name>A0A1H3RW26_9PSEU</name>
<dbReference type="PANTHER" id="PTHR34070">
    <property type="entry name" value="ARMADILLO-TYPE FOLD"/>
    <property type="match status" value="1"/>
</dbReference>
<evidence type="ECO:0000313" key="1">
    <source>
        <dbReference type="EMBL" id="SDZ29471.1"/>
    </source>
</evidence>
<dbReference type="InterPro" id="IPR014825">
    <property type="entry name" value="DNA_alkylation"/>
</dbReference>
<dbReference type="AlphaFoldDB" id="A0A1H3RW26"/>
<dbReference type="OrthoDB" id="9775346at2"/>
<proteinExistence type="predicted"/>
<accession>A0A1H3RW26</accession>
<dbReference type="PANTHER" id="PTHR34070:SF1">
    <property type="entry name" value="DNA ALKYLATION REPAIR PROTEIN"/>
    <property type="match status" value="1"/>
</dbReference>